<keyword evidence="2" id="KW-0396">Initiation factor</keyword>
<dbReference type="EMBL" id="CP050692">
    <property type="protein sequence ID" value="QIT48011.1"/>
    <property type="molecule type" value="Genomic_DNA"/>
</dbReference>
<dbReference type="Proteomes" id="UP000190306">
    <property type="component" value="Chromosome"/>
</dbReference>
<dbReference type="InterPro" id="IPR029063">
    <property type="entry name" value="SAM-dependent_MTases_sf"/>
</dbReference>
<sequence>MTDTPPAAAGDDRDPYRRIDTTQPHTARIWNYWLGGKDHYEVDRLTGDRIRELHPGIGAYARADRLFLGRAVEHLVTEAGLRQFLDIGTGLPSADNTHEVAQRLAPDARVVYVDNDPLVLAHARALLAGTPEGRTDYLDEDLRNVDSILRHAAKTLDLSEPVALMLLGVVIFIGPDEDPYALVRALLDRLPSGSHLVLSHTVTSPAMPDVDEAVRFWNEHGTPKLTQRTPEEVARFFDGLELLEPGVVSCSRWRPEETGQLPDEVAMFGAVARKP</sequence>
<dbReference type="Pfam" id="PF04672">
    <property type="entry name" value="Methyltransf_19"/>
    <property type="match status" value="1"/>
</dbReference>
<organism evidence="3 5">
    <name type="scientific">Streptomyces antibioticus</name>
    <dbReference type="NCBI Taxonomy" id="1890"/>
    <lineage>
        <taxon>Bacteria</taxon>
        <taxon>Bacillati</taxon>
        <taxon>Actinomycetota</taxon>
        <taxon>Actinomycetes</taxon>
        <taxon>Kitasatosporales</taxon>
        <taxon>Streptomycetaceae</taxon>
        <taxon>Streptomyces</taxon>
    </lineage>
</organism>
<keyword evidence="3" id="KW-0489">Methyltransferase</keyword>
<evidence type="ECO:0000313" key="4">
    <source>
        <dbReference type="Proteomes" id="UP000190306"/>
    </source>
</evidence>
<keyword evidence="4" id="KW-1185">Reference proteome</keyword>
<dbReference type="GO" id="GO:0032259">
    <property type="term" value="P:methylation"/>
    <property type="evidence" value="ECO:0007669"/>
    <property type="project" value="UniProtKB-KW"/>
</dbReference>
<reference evidence="3 5" key="2">
    <citation type="submission" date="2020-03" db="EMBL/GenBank/DDBJ databases">
        <title>Is there a link between lipid content and antibiotic production in Streptomyces?</title>
        <authorList>
            <person name="David M."/>
            <person name="Lejeune C."/>
            <person name="Abreu S."/>
            <person name="Thibessard A."/>
            <person name="Leblond P."/>
            <person name="Chaminade P."/>
            <person name="Virolle M.-J."/>
        </authorList>
    </citation>
    <scope>NUCLEOTIDE SEQUENCE [LARGE SCALE GENOMIC DNA]</scope>
    <source>
        <strain evidence="3 5">DSM 41481</strain>
    </source>
</reference>
<evidence type="ECO:0000313" key="5">
    <source>
        <dbReference type="Proteomes" id="UP000502504"/>
    </source>
</evidence>
<dbReference type="Proteomes" id="UP000502504">
    <property type="component" value="Chromosome"/>
</dbReference>
<gene>
    <name evidence="2" type="ORF">AFM16_33850</name>
    <name evidence="3" type="ORF">HCX60_34425</name>
</gene>
<reference evidence="2 4" key="1">
    <citation type="submission" date="2015-07" db="EMBL/GenBank/DDBJ databases">
        <title>Draft Genome Sequence of Streptomyces antibioticus, IMRU 3720 reveals insights in the evolution of actinomycin biosynthetic gene clusters in Streptomyces.</title>
        <authorList>
            <person name="Crnovcic I."/>
            <person name="Ruckert C."/>
            <person name="Kalinowksi J."/>
            <person name="Keller U."/>
        </authorList>
    </citation>
    <scope>NUCLEOTIDE SEQUENCE [LARGE SCALE GENOMIC DNA]</scope>
    <source>
        <strain evidence="2 4">DSM 41481</strain>
    </source>
</reference>
<dbReference type="RefSeq" id="WP_078636276.1">
    <property type="nucleotide sequence ID" value="NZ_CM007717.1"/>
</dbReference>
<dbReference type="Gene3D" id="3.40.50.150">
    <property type="entry name" value="Vaccinia Virus protein VP39"/>
    <property type="match status" value="1"/>
</dbReference>
<proteinExistence type="predicted"/>
<dbReference type="InterPro" id="IPR006764">
    <property type="entry name" value="SAM_dep_MeTrfase_SAV2177_type"/>
</dbReference>
<feature type="compositionally biased region" description="Basic and acidic residues" evidence="1">
    <location>
        <begin position="10"/>
        <end position="20"/>
    </location>
</feature>
<keyword evidence="2" id="KW-0648">Protein biosynthesis</keyword>
<dbReference type="SUPFAM" id="SSF53335">
    <property type="entry name" value="S-adenosyl-L-methionine-dependent methyltransferases"/>
    <property type="match status" value="1"/>
</dbReference>
<keyword evidence="3" id="KW-0808">Transferase</keyword>
<dbReference type="PIRSF" id="PIRSF017393">
    <property type="entry name" value="MTase_SAV2177"/>
    <property type="match status" value="1"/>
</dbReference>
<name>A0AAE6YE54_STRAT</name>
<evidence type="ECO:0000256" key="1">
    <source>
        <dbReference type="SAM" id="MobiDB-lite"/>
    </source>
</evidence>
<evidence type="ECO:0000313" key="2">
    <source>
        <dbReference type="EMBL" id="OOQ47684.1"/>
    </source>
</evidence>
<evidence type="ECO:0000313" key="3">
    <source>
        <dbReference type="EMBL" id="QIT48011.1"/>
    </source>
</evidence>
<protein>
    <submittedName>
        <fullName evidence="3">SAM-dependent methyltransferase</fullName>
    </submittedName>
    <submittedName>
        <fullName evidence="2">Translation initiation factor IF-2</fullName>
    </submittedName>
</protein>
<dbReference type="GO" id="GO:0003743">
    <property type="term" value="F:translation initiation factor activity"/>
    <property type="evidence" value="ECO:0007669"/>
    <property type="project" value="UniProtKB-KW"/>
</dbReference>
<accession>A0AAE6YE54</accession>
<dbReference type="AlphaFoldDB" id="A0AAE6YE54"/>
<dbReference type="GO" id="GO:0008168">
    <property type="term" value="F:methyltransferase activity"/>
    <property type="evidence" value="ECO:0007669"/>
    <property type="project" value="UniProtKB-KW"/>
</dbReference>
<dbReference type="EMBL" id="LHQL01000014">
    <property type="protein sequence ID" value="OOQ47684.1"/>
    <property type="molecule type" value="Genomic_DNA"/>
</dbReference>
<feature type="region of interest" description="Disordered" evidence="1">
    <location>
        <begin position="1"/>
        <end position="20"/>
    </location>
</feature>